<dbReference type="InterPro" id="IPR001478">
    <property type="entry name" value="PDZ"/>
</dbReference>
<dbReference type="PANTHER" id="PTHR45980:SF9">
    <property type="entry name" value="PROTEASE DO-LIKE 10, MITOCHONDRIAL-RELATED"/>
    <property type="match status" value="1"/>
</dbReference>
<dbReference type="PROSITE" id="PS50106">
    <property type="entry name" value="PDZ"/>
    <property type="match status" value="1"/>
</dbReference>
<feature type="chain" id="PRO_5032978358" evidence="2">
    <location>
        <begin position="18"/>
        <end position="486"/>
    </location>
</feature>
<accession>A0A812I081</accession>
<dbReference type="Pfam" id="PF13365">
    <property type="entry name" value="Trypsin_2"/>
    <property type="match status" value="1"/>
</dbReference>
<dbReference type="SUPFAM" id="SSF50156">
    <property type="entry name" value="PDZ domain-like"/>
    <property type="match status" value="1"/>
</dbReference>
<protein>
    <submittedName>
        <fullName evidence="4">DEGP10 protein</fullName>
    </submittedName>
</protein>
<dbReference type="SUPFAM" id="SSF50494">
    <property type="entry name" value="Trypsin-like serine proteases"/>
    <property type="match status" value="1"/>
</dbReference>
<organism evidence="4 5">
    <name type="scientific">Symbiodinium natans</name>
    <dbReference type="NCBI Taxonomy" id="878477"/>
    <lineage>
        <taxon>Eukaryota</taxon>
        <taxon>Sar</taxon>
        <taxon>Alveolata</taxon>
        <taxon>Dinophyceae</taxon>
        <taxon>Suessiales</taxon>
        <taxon>Symbiodiniaceae</taxon>
        <taxon>Symbiodinium</taxon>
    </lineage>
</organism>
<evidence type="ECO:0000256" key="1">
    <source>
        <dbReference type="ARBA" id="ARBA00010541"/>
    </source>
</evidence>
<evidence type="ECO:0000313" key="4">
    <source>
        <dbReference type="EMBL" id="CAE6967466.1"/>
    </source>
</evidence>
<comment type="caution">
    <text evidence="4">The sequence shown here is derived from an EMBL/GenBank/DDBJ whole genome shotgun (WGS) entry which is preliminary data.</text>
</comment>
<dbReference type="Gene3D" id="2.40.10.10">
    <property type="entry name" value="Trypsin-like serine proteases"/>
    <property type="match status" value="2"/>
</dbReference>
<feature type="domain" description="PDZ" evidence="3">
    <location>
        <begin position="230"/>
        <end position="319"/>
    </location>
</feature>
<evidence type="ECO:0000256" key="2">
    <source>
        <dbReference type="SAM" id="SignalP"/>
    </source>
</evidence>
<dbReference type="OrthoDB" id="448908at2759"/>
<dbReference type="InterPro" id="IPR009003">
    <property type="entry name" value="Peptidase_S1_PA"/>
</dbReference>
<dbReference type="GO" id="GO:0004252">
    <property type="term" value="F:serine-type endopeptidase activity"/>
    <property type="evidence" value="ECO:0007669"/>
    <property type="project" value="InterPro"/>
</dbReference>
<dbReference type="InterPro" id="IPR043504">
    <property type="entry name" value="Peptidase_S1_PA_chymotrypsin"/>
</dbReference>
<comment type="similarity">
    <text evidence="1">Belongs to the peptidase S1C family.</text>
</comment>
<dbReference type="InterPro" id="IPR001940">
    <property type="entry name" value="Peptidase_S1C"/>
</dbReference>
<dbReference type="PANTHER" id="PTHR45980">
    <property type="match status" value="1"/>
</dbReference>
<feature type="signal peptide" evidence="2">
    <location>
        <begin position="1"/>
        <end position="17"/>
    </location>
</feature>
<dbReference type="InterPro" id="IPR036034">
    <property type="entry name" value="PDZ_sf"/>
</dbReference>
<keyword evidence="2" id="KW-0732">Signal</keyword>
<dbReference type="PRINTS" id="PR00834">
    <property type="entry name" value="PROTEASES2C"/>
</dbReference>
<proteinExistence type="inferred from homology"/>
<dbReference type="AlphaFoldDB" id="A0A812I081"/>
<evidence type="ECO:0000259" key="3">
    <source>
        <dbReference type="PROSITE" id="PS50106"/>
    </source>
</evidence>
<gene>
    <name evidence="4" type="primary">DEGP10</name>
    <name evidence="4" type="ORF">SNAT2548_LOCUS2279</name>
</gene>
<keyword evidence="5" id="KW-1185">Reference proteome</keyword>
<sequence>MRALASLLLLFLVEGLGLKFSDKQDFDYDHLQRSIVRIETVGASFDWFRPFNPRDGLVSLGSGFIVQTEPYVLIATNQHVINDALRVQIQLLLHSQAKWDVNIVSACPKFDLALLTLKSDKEFKADLAKSGIHLQALTLSRNVAEMGQDVVALGFPLGQNSLKISKGNVAGNEFVNSNLCIQSTAPISPGNSGGPLLDDAGNEVLGVNFAGATRGENINYVIPAFRVQALVNLHLKEQHGAPWRRLGFRTPGHGLTTVHPSEALYTFTAGCKEGVYIGRVGKDGFMSKANPEVRPGSMLVSVNGKALDGFGKAEIKELMLGKAALDDLFFIQPDLEAEVTFETCFRGTKHLHKAQPPVPGQLLISARHCTLLLLRRSAQSGHLTLTRRGKIFKQSLVGTCTCLVPVRQGIRYVDEPVIGRRMHDVFGIVGVPVGHRIMLDWNNVHNKTAYQQASSEFLCLVRVNVDFPVLAGLGKVCSSLPQIMES</sequence>
<name>A0A812I081_9DINO</name>
<evidence type="ECO:0000313" key="5">
    <source>
        <dbReference type="Proteomes" id="UP000604046"/>
    </source>
</evidence>
<reference evidence="4" key="1">
    <citation type="submission" date="2021-02" db="EMBL/GenBank/DDBJ databases">
        <authorList>
            <person name="Dougan E. K."/>
            <person name="Rhodes N."/>
            <person name="Thang M."/>
            <person name="Chan C."/>
        </authorList>
    </citation>
    <scope>NUCLEOTIDE SEQUENCE</scope>
</reference>
<dbReference type="GO" id="GO:0006508">
    <property type="term" value="P:proteolysis"/>
    <property type="evidence" value="ECO:0007669"/>
    <property type="project" value="InterPro"/>
</dbReference>
<dbReference type="EMBL" id="CAJNDS010000128">
    <property type="protein sequence ID" value="CAE6967466.1"/>
    <property type="molecule type" value="Genomic_DNA"/>
</dbReference>
<dbReference type="Proteomes" id="UP000604046">
    <property type="component" value="Unassembled WGS sequence"/>
</dbReference>